<dbReference type="STRING" id="1353952.A0A165FKN4"/>
<dbReference type="InterPro" id="IPR038986">
    <property type="entry name" value="Clr2"/>
</dbReference>
<dbReference type="Proteomes" id="UP000076842">
    <property type="component" value="Unassembled WGS sequence"/>
</dbReference>
<name>A0A165FKN4_9BASI</name>
<dbReference type="InterPro" id="IPR031915">
    <property type="entry name" value="Clr2_N"/>
</dbReference>
<dbReference type="GO" id="GO:0030466">
    <property type="term" value="P:silent mating-type cassette heterochromatin formation"/>
    <property type="evidence" value="ECO:0007669"/>
    <property type="project" value="TreeGrafter"/>
</dbReference>
<organism evidence="2 3">
    <name type="scientific">Calocera cornea HHB12733</name>
    <dbReference type="NCBI Taxonomy" id="1353952"/>
    <lineage>
        <taxon>Eukaryota</taxon>
        <taxon>Fungi</taxon>
        <taxon>Dikarya</taxon>
        <taxon>Basidiomycota</taxon>
        <taxon>Agaricomycotina</taxon>
        <taxon>Dacrymycetes</taxon>
        <taxon>Dacrymycetales</taxon>
        <taxon>Dacrymycetaceae</taxon>
        <taxon>Calocera</taxon>
    </lineage>
</organism>
<proteinExistence type="predicted"/>
<dbReference type="PANTHER" id="PTHR38046:SF1">
    <property type="entry name" value="CRYPTIC LOCI REGULATOR 2"/>
    <property type="match status" value="1"/>
</dbReference>
<evidence type="ECO:0000259" key="1">
    <source>
        <dbReference type="Pfam" id="PF16761"/>
    </source>
</evidence>
<keyword evidence="3" id="KW-1185">Reference proteome</keyword>
<dbReference type="AlphaFoldDB" id="A0A165FKN4"/>
<dbReference type="InParanoid" id="A0A165FKN4"/>
<protein>
    <recommendedName>
        <fullName evidence="1">Cryptic loci regulator 2 N-terminal domain-containing protein</fullName>
    </recommendedName>
</protein>
<dbReference type="EMBL" id="KV423971">
    <property type="protein sequence ID" value="KZT56884.1"/>
    <property type="molecule type" value="Genomic_DNA"/>
</dbReference>
<dbReference type="PANTHER" id="PTHR38046">
    <property type="entry name" value="CRYPTIC LOCI REGULATOR 2"/>
    <property type="match status" value="1"/>
</dbReference>
<dbReference type="GO" id="GO:0033553">
    <property type="term" value="C:rDNA heterochromatin"/>
    <property type="evidence" value="ECO:0007669"/>
    <property type="project" value="TreeGrafter"/>
</dbReference>
<dbReference type="GO" id="GO:0031934">
    <property type="term" value="C:mating-type region heterochromatin"/>
    <property type="evidence" value="ECO:0007669"/>
    <property type="project" value="TreeGrafter"/>
</dbReference>
<dbReference type="Pfam" id="PF16761">
    <property type="entry name" value="Clr2_transil"/>
    <property type="match status" value="1"/>
</dbReference>
<gene>
    <name evidence="2" type="ORF">CALCODRAFT_555700</name>
</gene>
<feature type="domain" description="Cryptic loci regulator 2 N-terminal" evidence="1">
    <location>
        <begin position="76"/>
        <end position="143"/>
    </location>
</feature>
<evidence type="ECO:0000313" key="3">
    <source>
        <dbReference type="Proteomes" id="UP000076842"/>
    </source>
</evidence>
<dbReference type="OrthoDB" id="2421327at2759"/>
<evidence type="ECO:0000313" key="2">
    <source>
        <dbReference type="EMBL" id="KZT56884.1"/>
    </source>
</evidence>
<accession>A0A165FKN4</accession>
<reference evidence="2 3" key="1">
    <citation type="journal article" date="2016" name="Mol. Biol. Evol.">
        <title>Comparative Genomics of Early-Diverging Mushroom-Forming Fungi Provides Insights into the Origins of Lignocellulose Decay Capabilities.</title>
        <authorList>
            <person name="Nagy L.G."/>
            <person name="Riley R."/>
            <person name="Tritt A."/>
            <person name="Adam C."/>
            <person name="Daum C."/>
            <person name="Floudas D."/>
            <person name="Sun H."/>
            <person name="Yadav J.S."/>
            <person name="Pangilinan J."/>
            <person name="Larsson K.H."/>
            <person name="Matsuura K."/>
            <person name="Barry K."/>
            <person name="Labutti K."/>
            <person name="Kuo R."/>
            <person name="Ohm R.A."/>
            <person name="Bhattacharya S.S."/>
            <person name="Shirouzu T."/>
            <person name="Yoshinaga Y."/>
            <person name="Martin F.M."/>
            <person name="Grigoriev I.V."/>
            <person name="Hibbett D.S."/>
        </authorList>
    </citation>
    <scope>NUCLEOTIDE SEQUENCE [LARGE SCALE GENOMIC DNA]</scope>
    <source>
        <strain evidence="2 3">HHB12733</strain>
    </source>
</reference>
<sequence length="227" mass="26057">MSASPSRLPFDPLINGFLRFPRSDGAANCRPKIRKETALTGVLNYEELVPHYDKRNKEWRKNIGTYLMVQLPIKAYSIADFPEHYTLYSKPRLSGKTDNAEVLYLCESTYVNNFRSPAQFAFHAYWFMMDPTLTRDNCEYQWCTGTSQKELSKRLGLNVDHYNSGTAKPRSEYDVSMLGQHGRDTPPILPVEDPGKEAHSKFRSSQPFPCRRHGVGSVTTTDHRCIR</sequence>
<dbReference type="GO" id="GO:0070824">
    <property type="term" value="C:SHREC complex"/>
    <property type="evidence" value="ECO:0007669"/>
    <property type="project" value="InterPro"/>
</dbReference>